<dbReference type="EMBL" id="RFFH01000001">
    <property type="protein sequence ID" value="RMI35802.1"/>
    <property type="molecule type" value="Genomic_DNA"/>
</dbReference>
<sequence>MTALVLLVMGAALRPLIVPEHPSPAPILTADEIGFAQDMSTHHQQAILLAQRLDPSADPGVRQLANQIMQAQELEVGTMLGWLRLANVSPTSAHPMAWMHDSPDAVADRHGTAPSSGTAMPGMAVAAMPGMASQAELDKLSAARGRDADVLFLQLMYRHHLGGISMAKAADAIVTKGAVKESIRGMLATQSEEAGLMAYLLRQRDAQPLP</sequence>
<dbReference type="InterPro" id="IPR012347">
    <property type="entry name" value="Ferritin-like"/>
</dbReference>
<feature type="domain" description="DUF305" evidence="1">
    <location>
        <begin position="32"/>
        <end position="200"/>
    </location>
</feature>
<dbReference type="InterPro" id="IPR005183">
    <property type="entry name" value="DUF305_CopM-like"/>
</dbReference>
<proteinExistence type="predicted"/>
<evidence type="ECO:0000259" key="1">
    <source>
        <dbReference type="Pfam" id="PF03713"/>
    </source>
</evidence>
<dbReference type="AlphaFoldDB" id="A0A3M2LEA9"/>
<keyword evidence="3" id="KW-1185">Reference proteome</keyword>
<dbReference type="Proteomes" id="UP000279275">
    <property type="component" value="Unassembled WGS sequence"/>
</dbReference>
<name>A0A3M2LEA9_9NOCA</name>
<dbReference type="Gene3D" id="1.20.1260.10">
    <property type="match status" value="1"/>
</dbReference>
<dbReference type="PANTHER" id="PTHR36933:SF1">
    <property type="entry name" value="SLL0788 PROTEIN"/>
    <property type="match status" value="1"/>
</dbReference>
<dbReference type="PANTHER" id="PTHR36933">
    <property type="entry name" value="SLL0788 PROTEIN"/>
    <property type="match status" value="1"/>
</dbReference>
<comment type="caution">
    <text evidence="2">The sequence shown here is derived from an EMBL/GenBank/DDBJ whole genome shotgun (WGS) entry which is preliminary data.</text>
</comment>
<evidence type="ECO:0000313" key="2">
    <source>
        <dbReference type="EMBL" id="RMI35802.1"/>
    </source>
</evidence>
<dbReference type="Pfam" id="PF03713">
    <property type="entry name" value="DUF305"/>
    <property type="match status" value="1"/>
</dbReference>
<organism evidence="2 3">
    <name type="scientific">Nocardia stercoris</name>
    <dbReference type="NCBI Taxonomy" id="2483361"/>
    <lineage>
        <taxon>Bacteria</taxon>
        <taxon>Bacillati</taxon>
        <taxon>Actinomycetota</taxon>
        <taxon>Actinomycetes</taxon>
        <taxon>Mycobacteriales</taxon>
        <taxon>Nocardiaceae</taxon>
        <taxon>Nocardia</taxon>
    </lineage>
</organism>
<gene>
    <name evidence="2" type="ORF">EBN03_03025</name>
</gene>
<protein>
    <submittedName>
        <fullName evidence="2">DUF305 domain-containing protein</fullName>
    </submittedName>
</protein>
<accession>A0A3M2LEA9</accession>
<evidence type="ECO:0000313" key="3">
    <source>
        <dbReference type="Proteomes" id="UP000279275"/>
    </source>
</evidence>
<reference evidence="2 3" key="1">
    <citation type="submission" date="2018-10" db="EMBL/GenBank/DDBJ databases">
        <title>Isolation from cow dung.</title>
        <authorList>
            <person name="Ling L."/>
        </authorList>
    </citation>
    <scope>NUCLEOTIDE SEQUENCE [LARGE SCALE GENOMIC DNA]</scope>
    <source>
        <strain evidence="2 3">NEAU-LL90</strain>
    </source>
</reference>
<dbReference type="OrthoDB" id="26872at2"/>